<evidence type="ECO:0000256" key="3">
    <source>
        <dbReference type="SAM" id="MobiDB-lite"/>
    </source>
</evidence>
<sequence>MNNFKTSVTMKMLLAGIVLILIVETSAQWYNFPHEAFQGARDMWRAYSDMREANWKDSDKYFHARGNSDAASRGEGGRWAAEVISNAREWVQERTGHGAEDSAADQKANEHGRSGGDPNDYRPPGLPGKY</sequence>
<comment type="function">
    <text evidence="2">Major acute phase reactant. Apolipoprotein of the HDL complex.</text>
</comment>
<gene>
    <name evidence="5" type="ORF">EPR50_G00004000</name>
</gene>
<dbReference type="FunFam" id="1.10.132.110:FF:000001">
    <property type="entry name" value="Serum amyloid A protein"/>
    <property type="match status" value="1"/>
</dbReference>
<keyword evidence="6" id="KW-1185">Reference proteome</keyword>
<name>A0A484DNI5_PERFV</name>
<proteinExistence type="inferred from homology"/>
<keyword evidence="2" id="KW-0011">Acute phase</keyword>
<evidence type="ECO:0000313" key="6">
    <source>
        <dbReference type="Proteomes" id="UP000295070"/>
    </source>
</evidence>
<comment type="similarity">
    <text evidence="1 2">Belongs to the SAA family.</text>
</comment>
<reference evidence="5 6" key="1">
    <citation type="submission" date="2019-01" db="EMBL/GenBank/DDBJ databases">
        <title>A chromosome-scale genome assembly of the yellow perch, Perca flavescens.</title>
        <authorList>
            <person name="Feron R."/>
            <person name="Morvezen R."/>
            <person name="Bestin A."/>
            <person name="Haffray P."/>
            <person name="Klopp C."/>
            <person name="Zahm M."/>
            <person name="Cabau C."/>
            <person name="Roques C."/>
            <person name="Donnadieu C."/>
            <person name="Bouchez O."/>
            <person name="Christie M."/>
            <person name="Larson W."/>
            <person name="Guiguen Y."/>
        </authorList>
    </citation>
    <scope>NUCLEOTIDE SEQUENCE [LARGE SCALE GENOMIC DNA]</scope>
    <source>
        <strain evidence="5">YP-PL-M2</strain>
        <tissue evidence="5">Blood</tissue>
    </source>
</reference>
<feature type="signal peptide" evidence="4">
    <location>
        <begin position="1"/>
        <end position="27"/>
    </location>
</feature>
<dbReference type="Proteomes" id="UP000295070">
    <property type="component" value="Chromosome 1"/>
</dbReference>
<dbReference type="GO" id="GO:0034364">
    <property type="term" value="C:high-density lipoprotein particle"/>
    <property type="evidence" value="ECO:0007669"/>
    <property type="project" value="UniProtKB-UniRule"/>
</dbReference>
<accession>A0A484DNI5</accession>
<evidence type="ECO:0000256" key="4">
    <source>
        <dbReference type="SAM" id="SignalP"/>
    </source>
</evidence>
<feature type="chain" id="PRO_5019773053" description="Serum amyloid A protein" evidence="4">
    <location>
        <begin position="28"/>
        <end position="130"/>
    </location>
</feature>
<dbReference type="Gene3D" id="1.10.132.110">
    <property type="entry name" value="Serum amyloid A protein"/>
    <property type="match status" value="1"/>
</dbReference>
<dbReference type="InterPro" id="IPR052464">
    <property type="entry name" value="Synovial_Prolif_Regulator"/>
</dbReference>
<dbReference type="EMBL" id="SCKG01000001">
    <property type="protein sequence ID" value="TDH17019.1"/>
    <property type="molecule type" value="Genomic_DNA"/>
</dbReference>
<dbReference type="PANTHER" id="PTHR23424">
    <property type="entry name" value="SERUM AMYLOID A"/>
    <property type="match status" value="1"/>
</dbReference>
<organism evidence="5 6">
    <name type="scientific">Perca flavescens</name>
    <name type="common">American yellow perch</name>
    <name type="synonym">Morone flavescens</name>
    <dbReference type="NCBI Taxonomy" id="8167"/>
    <lineage>
        <taxon>Eukaryota</taxon>
        <taxon>Metazoa</taxon>
        <taxon>Chordata</taxon>
        <taxon>Craniata</taxon>
        <taxon>Vertebrata</taxon>
        <taxon>Euteleostomi</taxon>
        <taxon>Actinopterygii</taxon>
        <taxon>Neopterygii</taxon>
        <taxon>Teleostei</taxon>
        <taxon>Neoteleostei</taxon>
        <taxon>Acanthomorphata</taxon>
        <taxon>Eupercaria</taxon>
        <taxon>Perciformes</taxon>
        <taxon>Percoidei</taxon>
        <taxon>Percidae</taxon>
        <taxon>Percinae</taxon>
        <taxon>Perca</taxon>
    </lineage>
</organism>
<feature type="region of interest" description="Disordered" evidence="3">
    <location>
        <begin position="90"/>
        <end position="130"/>
    </location>
</feature>
<feature type="compositionally biased region" description="Basic and acidic residues" evidence="3">
    <location>
        <begin position="90"/>
        <end position="100"/>
    </location>
</feature>
<evidence type="ECO:0000256" key="1">
    <source>
        <dbReference type="ARBA" id="ARBA00007745"/>
    </source>
</evidence>
<dbReference type="PRINTS" id="PR00306">
    <property type="entry name" value="SERUMAMYLOID"/>
</dbReference>
<protein>
    <recommendedName>
        <fullName evidence="2">Serum amyloid A protein</fullName>
    </recommendedName>
</protein>
<dbReference type="Pfam" id="PF00277">
    <property type="entry name" value="SAA"/>
    <property type="match status" value="1"/>
</dbReference>
<comment type="caution">
    <text evidence="5">The sequence shown here is derived from an EMBL/GenBank/DDBJ whole genome shotgun (WGS) entry which is preliminary data.</text>
</comment>
<dbReference type="InterPro" id="IPR000096">
    <property type="entry name" value="Serum_amyloid_A"/>
</dbReference>
<keyword evidence="2" id="KW-0345">HDL</keyword>
<dbReference type="PANTHER" id="PTHR23424:SF29">
    <property type="entry name" value="SERUM AMYLOID A PROTEIN"/>
    <property type="match status" value="1"/>
</dbReference>
<evidence type="ECO:0000313" key="5">
    <source>
        <dbReference type="EMBL" id="TDH17019.1"/>
    </source>
</evidence>
<dbReference type="GO" id="GO:0006953">
    <property type="term" value="P:acute-phase response"/>
    <property type="evidence" value="ECO:0007669"/>
    <property type="project" value="UniProtKB-UniRule"/>
</dbReference>
<dbReference type="PIRSF" id="PIRSF002472">
    <property type="entry name" value="Serum_amyloid_A"/>
    <property type="match status" value="1"/>
</dbReference>
<dbReference type="SMART" id="SM00197">
    <property type="entry name" value="SAA"/>
    <property type="match status" value="1"/>
</dbReference>
<keyword evidence="4" id="KW-0732">Signal</keyword>
<evidence type="ECO:0000256" key="2">
    <source>
        <dbReference type="RuleBase" id="RU000539"/>
    </source>
</evidence>
<dbReference type="AlphaFoldDB" id="A0A484DNI5"/>